<dbReference type="KEGG" id="mtt:Ftrac_1885"/>
<organism evidence="2 3">
    <name type="scientific">Marivirga tractuosa (strain ATCC 23168 / DSM 4126 / NBRC 15989 / NCIMB 1408 / VKM B-1430 / H-43)</name>
    <name type="common">Microscilla tractuosa</name>
    <name type="synonym">Flexibacter tractuosus</name>
    <dbReference type="NCBI Taxonomy" id="643867"/>
    <lineage>
        <taxon>Bacteria</taxon>
        <taxon>Pseudomonadati</taxon>
        <taxon>Bacteroidota</taxon>
        <taxon>Cytophagia</taxon>
        <taxon>Cytophagales</taxon>
        <taxon>Marivirgaceae</taxon>
        <taxon>Marivirga</taxon>
    </lineage>
</organism>
<dbReference type="OrthoDB" id="9814566at2"/>
<evidence type="ECO:0008006" key="4">
    <source>
        <dbReference type="Google" id="ProtNLM"/>
    </source>
</evidence>
<feature type="chain" id="PRO_5003189839" description="Lipoprotein" evidence="1">
    <location>
        <begin position="22"/>
        <end position="72"/>
    </location>
</feature>
<accession>E4TSR2</accession>
<dbReference type="EMBL" id="CP002349">
    <property type="protein sequence ID" value="ADR21872.1"/>
    <property type="molecule type" value="Genomic_DNA"/>
</dbReference>
<dbReference type="STRING" id="643867.Ftrac_1885"/>
<dbReference type="RefSeq" id="WP_013454015.1">
    <property type="nucleotide sequence ID" value="NC_014759.1"/>
</dbReference>
<gene>
    <name evidence="2" type="ordered locus">Ftrac_1885</name>
</gene>
<proteinExistence type="predicted"/>
<reference evidence="2 3" key="1">
    <citation type="journal article" date="2011" name="Stand. Genomic Sci.">
        <title>Complete genome sequence of Marivirga tractuosa type strain (H-43).</title>
        <authorList>
            <person name="Pagani I."/>
            <person name="Chertkov O."/>
            <person name="Lapidus A."/>
            <person name="Lucas S."/>
            <person name="Del Rio T.G."/>
            <person name="Tice H."/>
            <person name="Copeland A."/>
            <person name="Cheng J.F."/>
            <person name="Nolan M."/>
            <person name="Saunders E."/>
            <person name="Pitluck S."/>
            <person name="Held B."/>
            <person name="Goodwin L."/>
            <person name="Liolios K."/>
            <person name="Ovchinikova G."/>
            <person name="Ivanova N."/>
            <person name="Mavromatis K."/>
            <person name="Pati A."/>
            <person name="Chen A."/>
            <person name="Palaniappan K."/>
            <person name="Land M."/>
            <person name="Hauser L."/>
            <person name="Jeffries C.D."/>
            <person name="Detter J.C."/>
            <person name="Han C."/>
            <person name="Tapia R."/>
            <person name="Ngatchou-Djao O.D."/>
            <person name="Rohde M."/>
            <person name="Goker M."/>
            <person name="Spring S."/>
            <person name="Sikorski J."/>
            <person name="Woyke T."/>
            <person name="Bristow J."/>
            <person name="Eisen J.A."/>
            <person name="Markowitz V."/>
            <person name="Hugenholtz P."/>
            <person name="Klenk H.P."/>
            <person name="Kyrpides N.C."/>
        </authorList>
    </citation>
    <scope>NUCLEOTIDE SEQUENCE [LARGE SCALE GENOMIC DNA]</scope>
    <source>
        <strain evidence="3">ATCC 23168 / DSM 4126 / NBRC 15989 / NCIMB 1408 / VKM B-1430 / H-43</strain>
    </source>
</reference>
<keyword evidence="3" id="KW-1185">Reference proteome</keyword>
<evidence type="ECO:0000256" key="1">
    <source>
        <dbReference type="SAM" id="SignalP"/>
    </source>
</evidence>
<name>E4TSR2_MARTH</name>
<dbReference type="PROSITE" id="PS51257">
    <property type="entry name" value="PROKAR_LIPOPROTEIN"/>
    <property type="match status" value="1"/>
</dbReference>
<sequence>MRRLLFTVIFIAFGLFFSSCGGEEIDACVGASSDPVTYTEDCQECCENNGYKRGITSTSGSTRTCKCSGDPD</sequence>
<evidence type="ECO:0000313" key="3">
    <source>
        <dbReference type="Proteomes" id="UP000008720"/>
    </source>
</evidence>
<dbReference type="Proteomes" id="UP000008720">
    <property type="component" value="Chromosome"/>
</dbReference>
<dbReference type="HOGENOM" id="CLU_2717654_0_0_10"/>
<keyword evidence="1" id="KW-0732">Signal</keyword>
<protein>
    <recommendedName>
        <fullName evidence="4">Lipoprotein</fullName>
    </recommendedName>
</protein>
<dbReference type="AlphaFoldDB" id="E4TSR2"/>
<feature type="signal peptide" evidence="1">
    <location>
        <begin position="1"/>
        <end position="21"/>
    </location>
</feature>
<evidence type="ECO:0000313" key="2">
    <source>
        <dbReference type="EMBL" id="ADR21872.1"/>
    </source>
</evidence>